<keyword evidence="2" id="KW-1133">Transmembrane helix</keyword>
<dbReference type="Proteomes" id="UP000177579">
    <property type="component" value="Unassembled WGS sequence"/>
</dbReference>
<evidence type="ECO:0008006" key="5">
    <source>
        <dbReference type="Google" id="ProtNLM"/>
    </source>
</evidence>
<dbReference type="EMBL" id="MFGO01000001">
    <property type="protein sequence ID" value="OGF41917.1"/>
    <property type="molecule type" value="Genomic_DNA"/>
</dbReference>
<organism evidence="3 4">
    <name type="scientific">Candidatus Falkowbacteria bacterium RIFOXYD2_FULL_34_120</name>
    <dbReference type="NCBI Taxonomy" id="1798007"/>
    <lineage>
        <taxon>Bacteria</taxon>
        <taxon>Candidatus Falkowiibacteriota</taxon>
    </lineage>
</organism>
<evidence type="ECO:0000256" key="2">
    <source>
        <dbReference type="SAM" id="Phobius"/>
    </source>
</evidence>
<proteinExistence type="predicted"/>
<protein>
    <recommendedName>
        <fullName evidence="5">Baseplate protein J-like domain-containing protein</fullName>
    </recommendedName>
</protein>
<sequence>MSVEKKNTSKTPNVQSVEAEVEKGVVKKIATNKKISAKKKTVKPVTRKSVKVNIPQKTKSKLKKSPVKKVFAKKTKKRTVNKIPSTVIKKNINEPIVKKAKEEIKIEKEPKKELIPEIKTDEPLITMEKIEGIKADREKVLAEEKKNQEEEKMNNNFLRSKNKDRIMVHNDDKKEELVLRGDEMKSILAPRSQKQEMLTEKKEKENIEKIEEAIIDNLGGGRSVGMYRKIALSFVVLTVVLLAVIFYFSFTRVTITLIPNQERVSNNLIFDIYDSENADSVSAMGVPGIVRQITIEDKKEYQASGSNVIGKEVVGKIDIINDYNKNQPLVATTRLISSDGKLFRLKETVNVPVGGLKDVEIYADEAKPEMATGPTTFTIPGLWAGLQDKIYAKNNTDIVYRQKVKKYIDETDIEKGEMDLKQQLLSSVKSKVNDIYKDYDQVIFKIDEQSIKSNADGKINEEKDSFNISMKADVMVVAFDDETASKLAKNKFISSLPENKELLNFDENNIIYSLDNYNNSAGVASVNAAFEGKISLKGDSNIIDVEKILGLNKEQLETYLGDMPEIAGFEIEFYPKFIKKVPKLVDKIDIEIKK</sequence>
<name>A0A1F5TSY7_9BACT</name>
<feature type="compositionally biased region" description="Basic residues" evidence="1">
    <location>
        <begin position="58"/>
        <end position="76"/>
    </location>
</feature>
<evidence type="ECO:0000313" key="4">
    <source>
        <dbReference type="Proteomes" id="UP000177579"/>
    </source>
</evidence>
<reference evidence="3 4" key="1">
    <citation type="journal article" date="2016" name="Nat. Commun.">
        <title>Thousands of microbial genomes shed light on interconnected biogeochemical processes in an aquifer system.</title>
        <authorList>
            <person name="Anantharaman K."/>
            <person name="Brown C.T."/>
            <person name="Hug L.A."/>
            <person name="Sharon I."/>
            <person name="Castelle C.J."/>
            <person name="Probst A.J."/>
            <person name="Thomas B.C."/>
            <person name="Singh A."/>
            <person name="Wilkins M.J."/>
            <person name="Karaoz U."/>
            <person name="Brodie E.L."/>
            <person name="Williams K.H."/>
            <person name="Hubbard S.S."/>
            <person name="Banfield J.F."/>
        </authorList>
    </citation>
    <scope>NUCLEOTIDE SEQUENCE [LARGE SCALE GENOMIC DNA]</scope>
</reference>
<dbReference type="AlphaFoldDB" id="A0A1F5TSY7"/>
<evidence type="ECO:0000256" key="1">
    <source>
        <dbReference type="SAM" id="MobiDB-lite"/>
    </source>
</evidence>
<keyword evidence="2" id="KW-0812">Transmembrane</keyword>
<accession>A0A1F5TSY7</accession>
<keyword evidence="2" id="KW-0472">Membrane</keyword>
<feature type="region of interest" description="Disordered" evidence="1">
    <location>
        <begin position="55"/>
        <end position="76"/>
    </location>
</feature>
<gene>
    <name evidence="3" type="ORF">A2531_04775</name>
</gene>
<evidence type="ECO:0000313" key="3">
    <source>
        <dbReference type="EMBL" id="OGF41917.1"/>
    </source>
</evidence>
<comment type="caution">
    <text evidence="3">The sequence shown here is derived from an EMBL/GenBank/DDBJ whole genome shotgun (WGS) entry which is preliminary data.</text>
</comment>
<feature type="transmembrane region" description="Helical" evidence="2">
    <location>
        <begin position="230"/>
        <end position="250"/>
    </location>
</feature>